<accession>A0A328FB08</accession>
<feature type="transmembrane region" description="Helical" evidence="1">
    <location>
        <begin position="75"/>
        <end position="95"/>
    </location>
</feature>
<dbReference type="Proteomes" id="UP000293902">
    <property type="component" value="Chromosome"/>
</dbReference>
<reference evidence="3 4" key="1">
    <citation type="submission" date="2018-06" db="EMBL/GenBank/DDBJ databases">
        <title>Complete Genome Sequence of Desulfobacter hydrogenophilus (DSM3380).</title>
        <authorList>
            <person name="Marietou A."/>
            <person name="Schreiber L."/>
            <person name="Marshall I."/>
            <person name="Jorgensen B."/>
        </authorList>
    </citation>
    <scope>NUCLEOTIDE SEQUENCE [LARGE SCALE GENOMIC DNA]</scope>
    <source>
        <strain evidence="3 4">DSM 3380</strain>
    </source>
</reference>
<dbReference type="EMBL" id="CP036313">
    <property type="protein sequence ID" value="QBH14313.1"/>
    <property type="molecule type" value="Genomic_DNA"/>
</dbReference>
<dbReference type="RefSeq" id="WP_111959807.1">
    <property type="nucleotide sequence ID" value="NZ_CP036313.1"/>
</dbReference>
<protein>
    <submittedName>
        <fullName evidence="3">Uncharacterized protein</fullName>
    </submittedName>
</protein>
<keyword evidence="1" id="KW-0812">Transmembrane</keyword>
<name>A0A328FB08_9BACT</name>
<organism evidence="3 4">
    <name type="scientific">Desulfobacter hydrogenophilus</name>
    <dbReference type="NCBI Taxonomy" id="2291"/>
    <lineage>
        <taxon>Bacteria</taxon>
        <taxon>Pseudomonadati</taxon>
        <taxon>Thermodesulfobacteriota</taxon>
        <taxon>Desulfobacteria</taxon>
        <taxon>Desulfobacterales</taxon>
        <taxon>Desulfobacteraceae</taxon>
        <taxon>Desulfobacter</taxon>
    </lineage>
</organism>
<keyword evidence="1" id="KW-0472">Membrane</keyword>
<dbReference type="Proteomes" id="UP000248798">
    <property type="component" value="Unassembled WGS sequence"/>
</dbReference>
<dbReference type="EMBL" id="QLNI01000052">
    <property type="protein sequence ID" value="RAM00315.1"/>
    <property type="molecule type" value="Genomic_DNA"/>
</dbReference>
<dbReference type="AlphaFoldDB" id="A0A328FB08"/>
<reference evidence="2 5" key="2">
    <citation type="submission" date="2019-02" db="EMBL/GenBank/DDBJ databases">
        <title>Complete genome sequence of Desulfobacter hydrogenophilus AcRS1.</title>
        <authorList>
            <person name="Marietou A."/>
            <person name="Lund M.B."/>
            <person name="Marshall I.P.G."/>
            <person name="Schreiber L."/>
            <person name="Jorgensen B."/>
        </authorList>
    </citation>
    <scope>NUCLEOTIDE SEQUENCE [LARGE SCALE GENOMIC DNA]</scope>
    <source>
        <strain evidence="2 5">AcRS1</strain>
    </source>
</reference>
<keyword evidence="1" id="KW-1133">Transmembrane helix</keyword>
<evidence type="ECO:0000313" key="3">
    <source>
        <dbReference type="EMBL" id="RAM00315.1"/>
    </source>
</evidence>
<evidence type="ECO:0000313" key="5">
    <source>
        <dbReference type="Proteomes" id="UP000293902"/>
    </source>
</evidence>
<evidence type="ECO:0000256" key="1">
    <source>
        <dbReference type="SAM" id="Phobius"/>
    </source>
</evidence>
<feature type="transmembrane region" description="Helical" evidence="1">
    <location>
        <begin position="36"/>
        <end position="54"/>
    </location>
</feature>
<keyword evidence="5" id="KW-1185">Reference proteome</keyword>
<evidence type="ECO:0000313" key="4">
    <source>
        <dbReference type="Proteomes" id="UP000248798"/>
    </source>
</evidence>
<gene>
    <name evidence="3" type="ORF">DO021_19555</name>
    <name evidence="2" type="ORF">EYB58_16155</name>
</gene>
<evidence type="ECO:0000313" key="2">
    <source>
        <dbReference type="EMBL" id="QBH14313.1"/>
    </source>
</evidence>
<proteinExistence type="predicted"/>
<sequence>MDTKTAIKSKTINFNAIILGIISLLVAFGITVPDEIYPALLAAIPVINIVLRFMTKGAVTLTGGAGEIDNESGRARILPVIACLTLAVIIAGTMWTGCAANKTVTGQIIAQTDDPGIIALATYADAQDAYIHAGEMYVAYQDTVIEIDPALHDKIIGYFKEADKILDTWKLLGDVPEADKTSLREYLRRLSMELAQMLADSQK</sequence>
<feature type="transmembrane region" description="Helical" evidence="1">
    <location>
        <begin position="12"/>
        <end position="30"/>
    </location>
</feature>